<dbReference type="OrthoDB" id="10037886at2759"/>
<sequence>MELKSSRSRVGSVAADGYDELLTGSVGPPGGDGGGLRVKSTVSGFLNRDYYTSNDSVPLLPDRKTAHTDAKDRLYRGRCYVVELPYRLERSTRGLTRTAVSRAMEDERVRRVSELRQRGALVSELWLAVQAELRQLARDAEQEDVESTITSTQTNEDRMELVREELVQKVHRKAVRAEVAEAQQWKQMFFKGISKNKVRCLPTDAMEAVASTSEHMNSVLQQLQEAFSCSEIEEGSRQEVIQERAQDLKDACLTELLRCVAVQKIKVEITIETERQVHEFKRGRPAAVRKSGSQEGVDLGAAKQAVGGSLGKIFKRVSDREMKKDNRVRDRVSELKTICQEEVVRKVMAKQVAVMCNHEKARRIVESEDPAVMNDPDRARIADHWVRVQAQMVVDKFMGKKPMKKTSVTEVLEGRSGSPSPIRSALDRRLKAVRERFRRPAVYFCDEDDTFIRERARRRTSLSSPSQGRLGSRSSLAHSSVSGSVRRRRSSAGGSSRGDVKEVLAPRRMESEAGEPEAASRSYRKRGDKTAEFQQERQEIADRREQEHSQRVERKRSRSAGKTSDQYRSHWTAHIQE</sequence>
<protein>
    <submittedName>
        <fullName evidence="2">Uncharacterized protein</fullName>
    </submittedName>
</protein>
<evidence type="ECO:0000313" key="2">
    <source>
        <dbReference type="EMBL" id="KAF0296088.1"/>
    </source>
</evidence>
<feature type="compositionally biased region" description="Basic and acidic residues" evidence="1">
    <location>
        <begin position="498"/>
        <end position="511"/>
    </location>
</feature>
<evidence type="ECO:0000256" key="1">
    <source>
        <dbReference type="SAM" id="MobiDB-lite"/>
    </source>
</evidence>
<accession>A0A6A4W269</accession>
<feature type="region of interest" description="Disordered" evidence="1">
    <location>
        <begin position="404"/>
        <end position="426"/>
    </location>
</feature>
<feature type="compositionally biased region" description="Basic and acidic residues" evidence="1">
    <location>
        <begin position="528"/>
        <end position="552"/>
    </location>
</feature>
<dbReference type="Proteomes" id="UP000440578">
    <property type="component" value="Unassembled WGS sequence"/>
</dbReference>
<reference evidence="2 3" key="1">
    <citation type="submission" date="2019-07" db="EMBL/GenBank/DDBJ databases">
        <title>Draft genome assembly of a fouling barnacle, Amphibalanus amphitrite (Darwin, 1854): The first reference genome for Thecostraca.</title>
        <authorList>
            <person name="Kim W."/>
        </authorList>
    </citation>
    <scope>NUCLEOTIDE SEQUENCE [LARGE SCALE GENOMIC DNA]</scope>
    <source>
        <strain evidence="2">SNU_AA5</strain>
        <tissue evidence="2">Soma without cirri and trophi</tissue>
    </source>
</reference>
<gene>
    <name evidence="2" type="ORF">FJT64_006409</name>
</gene>
<keyword evidence="3" id="KW-1185">Reference proteome</keyword>
<dbReference type="EMBL" id="VIIS01001582">
    <property type="protein sequence ID" value="KAF0296088.1"/>
    <property type="molecule type" value="Genomic_DNA"/>
</dbReference>
<evidence type="ECO:0000313" key="3">
    <source>
        <dbReference type="Proteomes" id="UP000440578"/>
    </source>
</evidence>
<organism evidence="2 3">
    <name type="scientific">Amphibalanus amphitrite</name>
    <name type="common">Striped barnacle</name>
    <name type="synonym">Balanus amphitrite</name>
    <dbReference type="NCBI Taxonomy" id="1232801"/>
    <lineage>
        <taxon>Eukaryota</taxon>
        <taxon>Metazoa</taxon>
        <taxon>Ecdysozoa</taxon>
        <taxon>Arthropoda</taxon>
        <taxon>Crustacea</taxon>
        <taxon>Multicrustacea</taxon>
        <taxon>Cirripedia</taxon>
        <taxon>Thoracica</taxon>
        <taxon>Thoracicalcarea</taxon>
        <taxon>Balanomorpha</taxon>
        <taxon>Balanoidea</taxon>
        <taxon>Balanidae</taxon>
        <taxon>Amphibalaninae</taxon>
        <taxon>Amphibalanus</taxon>
    </lineage>
</organism>
<comment type="caution">
    <text evidence="2">The sequence shown here is derived from an EMBL/GenBank/DDBJ whole genome shotgun (WGS) entry which is preliminary data.</text>
</comment>
<dbReference type="AlphaFoldDB" id="A0A6A4W269"/>
<name>A0A6A4W269_AMPAM</name>
<feature type="region of interest" description="Disordered" evidence="1">
    <location>
        <begin position="458"/>
        <end position="577"/>
    </location>
</feature>
<feature type="compositionally biased region" description="Low complexity" evidence="1">
    <location>
        <begin position="468"/>
        <end position="484"/>
    </location>
</feature>
<proteinExistence type="predicted"/>